<evidence type="ECO:0000313" key="2">
    <source>
        <dbReference type="EMBL" id="KML62772.1"/>
    </source>
</evidence>
<dbReference type="PATRIC" id="fig|292.27.peg.4486"/>
<dbReference type="RefSeq" id="WP_048242660.1">
    <property type="nucleotide sequence ID" value="NZ_LDWR01000004.1"/>
</dbReference>
<sequence length="115" mass="12837">MAHSTIVFKQPNFGTIRNAPVGFSWTTLCFGCFPAIFRGDFKWAAINILVTFGVALVTLGFGAFIPWIVFAVIYNKMYIRELAGKGYVVERVESRFNLDQLQAQLETVLKPAQAA</sequence>
<accession>A0A0J5XJ40</accession>
<dbReference type="Proteomes" id="UP000036338">
    <property type="component" value="Unassembled WGS sequence"/>
</dbReference>
<dbReference type="EMBL" id="LDWR01000004">
    <property type="protein sequence ID" value="KML62772.1"/>
    <property type="molecule type" value="Genomic_DNA"/>
</dbReference>
<feature type="transmembrane region" description="Helical" evidence="1">
    <location>
        <begin position="21"/>
        <end position="37"/>
    </location>
</feature>
<evidence type="ECO:0000313" key="3">
    <source>
        <dbReference type="Proteomes" id="UP000036338"/>
    </source>
</evidence>
<evidence type="ECO:0000256" key="1">
    <source>
        <dbReference type="SAM" id="Phobius"/>
    </source>
</evidence>
<gene>
    <name evidence="2" type="ORF">VL15_01210</name>
</gene>
<feature type="transmembrane region" description="Helical" evidence="1">
    <location>
        <begin position="43"/>
        <end position="74"/>
    </location>
</feature>
<keyword evidence="1" id="KW-0472">Membrane</keyword>
<keyword evidence="1" id="KW-1133">Transmembrane helix</keyword>
<name>A0A0J5XJ40_BURCE</name>
<reference evidence="2 3" key="1">
    <citation type="submission" date="2015-05" db="EMBL/GenBank/DDBJ databases">
        <title>Draft genome of Burkholderia cepacia LK29.</title>
        <authorList>
            <person name="Chan X.Y."/>
        </authorList>
    </citation>
    <scope>NUCLEOTIDE SEQUENCE [LARGE SCALE GENOMIC DNA]</scope>
    <source>
        <strain evidence="2 3">LK29</strain>
    </source>
</reference>
<keyword evidence="1" id="KW-0812">Transmembrane</keyword>
<comment type="caution">
    <text evidence="2">The sequence shown here is derived from an EMBL/GenBank/DDBJ whole genome shotgun (WGS) entry which is preliminary data.</text>
</comment>
<dbReference type="AlphaFoldDB" id="A0A0J5XJ40"/>
<organism evidence="2 3">
    <name type="scientific">Burkholderia cepacia</name>
    <name type="common">Pseudomonas cepacia</name>
    <dbReference type="NCBI Taxonomy" id="292"/>
    <lineage>
        <taxon>Bacteria</taxon>
        <taxon>Pseudomonadati</taxon>
        <taxon>Pseudomonadota</taxon>
        <taxon>Betaproteobacteria</taxon>
        <taxon>Burkholderiales</taxon>
        <taxon>Burkholderiaceae</taxon>
        <taxon>Burkholderia</taxon>
        <taxon>Burkholderia cepacia complex</taxon>
    </lineage>
</organism>
<proteinExistence type="predicted"/>
<protein>
    <recommendedName>
        <fullName evidence="4">DUF2628 domain-containing protein</fullName>
    </recommendedName>
</protein>
<evidence type="ECO:0008006" key="4">
    <source>
        <dbReference type="Google" id="ProtNLM"/>
    </source>
</evidence>